<dbReference type="InterPro" id="IPR006196">
    <property type="entry name" value="RNA-binding_domain_S1_IF1"/>
</dbReference>
<dbReference type="InterPro" id="IPR012340">
    <property type="entry name" value="NA-bd_OB-fold"/>
</dbReference>
<proteinExistence type="inferred from homology"/>
<dbReference type="InterPro" id="IPR004368">
    <property type="entry name" value="TIF_IF1"/>
</dbReference>
<dbReference type="GO" id="GO:0005829">
    <property type="term" value="C:cytosol"/>
    <property type="evidence" value="ECO:0007669"/>
    <property type="project" value="TreeGrafter"/>
</dbReference>
<evidence type="ECO:0000313" key="8">
    <source>
        <dbReference type="Proteomes" id="UP000178348"/>
    </source>
</evidence>
<comment type="similarity">
    <text evidence="1">Belongs to the IF-1 family.</text>
</comment>
<reference evidence="7 8" key="1">
    <citation type="journal article" date="2016" name="Nat. Commun.">
        <title>Thousands of microbial genomes shed light on interconnected biogeochemical processes in an aquifer system.</title>
        <authorList>
            <person name="Anantharaman K."/>
            <person name="Brown C.T."/>
            <person name="Hug L.A."/>
            <person name="Sharon I."/>
            <person name="Castelle C.J."/>
            <person name="Probst A.J."/>
            <person name="Thomas B.C."/>
            <person name="Singh A."/>
            <person name="Wilkins M.J."/>
            <person name="Karaoz U."/>
            <person name="Brodie E.L."/>
            <person name="Williams K.H."/>
            <person name="Hubbard S.S."/>
            <person name="Banfield J.F."/>
        </authorList>
    </citation>
    <scope>NUCLEOTIDE SEQUENCE [LARGE SCALE GENOMIC DNA]</scope>
</reference>
<dbReference type="Pfam" id="PF01176">
    <property type="entry name" value="eIF-1a"/>
    <property type="match status" value="1"/>
</dbReference>
<sequence length="73" mass="8213">MDGNQKTVPVREEGIVLEALPALLFKVRIGADREILGHLAGKMRLHHIRVLPGDRVLLEMGPDGRRGRIVRRL</sequence>
<evidence type="ECO:0000313" key="7">
    <source>
        <dbReference type="EMBL" id="OGZ02302.1"/>
    </source>
</evidence>
<accession>A0A1G2CM71</accession>
<dbReference type="SUPFAM" id="SSF50249">
    <property type="entry name" value="Nucleic acid-binding proteins"/>
    <property type="match status" value="1"/>
</dbReference>
<dbReference type="Gene3D" id="2.40.50.140">
    <property type="entry name" value="Nucleic acid-binding proteins"/>
    <property type="match status" value="1"/>
</dbReference>
<dbReference type="NCBIfam" id="TIGR00008">
    <property type="entry name" value="infA"/>
    <property type="match status" value="1"/>
</dbReference>
<dbReference type="PANTHER" id="PTHR33370:SF1">
    <property type="entry name" value="TRANSLATION INITIATION FACTOR IF-1, CHLOROPLASTIC"/>
    <property type="match status" value="1"/>
</dbReference>
<dbReference type="PROSITE" id="PS50832">
    <property type="entry name" value="S1_IF1_TYPE"/>
    <property type="match status" value="1"/>
</dbReference>
<dbReference type="AlphaFoldDB" id="A0A1G2CM71"/>
<keyword evidence="2 5" id="KW-0396">Initiation factor</keyword>
<name>A0A1G2CM71_9BACT</name>
<dbReference type="GO" id="GO:0003743">
    <property type="term" value="F:translation initiation factor activity"/>
    <property type="evidence" value="ECO:0007669"/>
    <property type="project" value="UniProtKB-UniRule"/>
</dbReference>
<gene>
    <name evidence="7" type="ORF">A2946_00095</name>
</gene>
<evidence type="ECO:0000256" key="5">
    <source>
        <dbReference type="PROSITE-ProRule" id="PRU00181"/>
    </source>
</evidence>
<comment type="caution">
    <text evidence="7">The sequence shown here is derived from an EMBL/GenBank/DDBJ whole genome shotgun (WGS) entry which is preliminary data.</text>
</comment>
<evidence type="ECO:0000256" key="2">
    <source>
        <dbReference type="ARBA" id="ARBA00022540"/>
    </source>
</evidence>
<feature type="domain" description="S1-like" evidence="6">
    <location>
        <begin position="11"/>
        <end position="73"/>
    </location>
</feature>
<evidence type="ECO:0000256" key="3">
    <source>
        <dbReference type="ARBA" id="ARBA00022917"/>
    </source>
</evidence>
<dbReference type="EMBL" id="MHLB01000017">
    <property type="protein sequence ID" value="OGZ02302.1"/>
    <property type="molecule type" value="Genomic_DNA"/>
</dbReference>
<dbReference type="GO" id="GO:0043022">
    <property type="term" value="F:ribosome binding"/>
    <property type="evidence" value="ECO:0007669"/>
    <property type="project" value="TreeGrafter"/>
</dbReference>
<evidence type="ECO:0000259" key="6">
    <source>
        <dbReference type="PROSITE" id="PS50832"/>
    </source>
</evidence>
<organism evidence="7 8">
    <name type="scientific">Candidatus Liptonbacteria bacterium RIFCSPLOWO2_01_FULL_53_13</name>
    <dbReference type="NCBI Taxonomy" id="1798651"/>
    <lineage>
        <taxon>Bacteria</taxon>
        <taxon>Candidatus Liptoniibacteriota</taxon>
    </lineage>
</organism>
<dbReference type="GO" id="GO:0003723">
    <property type="term" value="F:RNA binding"/>
    <property type="evidence" value="ECO:0007669"/>
    <property type="project" value="InterPro"/>
</dbReference>
<dbReference type="Proteomes" id="UP000178348">
    <property type="component" value="Unassembled WGS sequence"/>
</dbReference>
<evidence type="ECO:0000256" key="1">
    <source>
        <dbReference type="ARBA" id="ARBA00010939"/>
    </source>
</evidence>
<evidence type="ECO:0000256" key="4">
    <source>
        <dbReference type="NCBIfam" id="TIGR00008"/>
    </source>
</evidence>
<protein>
    <recommendedName>
        <fullName evidence="4">Translation initiation factor IF-1</fullName>
    </recommendedName>
</protein>
<keyword evidence="3 5" id="KW-0648">Protein biosynthesis</keyword>
<dbReference type="PANTHER" id="PTHR33370">
    <property type="entry name" value="TRANSLATION INITIATION FACTOR IF-1, CHLOROPLASTIC"/>
    <property type="match status" value="1"/>
</dbReference>